<dbReference type="PANTHER" id="PTHR46704">
    <property type="entry name" value="CXC DOMAIN-CONTAINING PROTEIN-RELATED"/>
    <property type="match status" value="1"/>
</dbReference>
<dbReference type="Proteomes" id="UP001152795">
    <property type="component" value="Unassembled WGS sequence"/>
</dbReference>
<evidence type="ECO:0000313" key="4">
    <source>
        <dbReference type="Proteomes" id="UP001152795"/>
    </source>
</evidence>
<dbReference type="PANTHER" id="PTHR46704:SF9">
    <property type="entry name" value="BHLH DOMAIN-CONTAINING PROTEIN"/>
    <property type="match status" value="1"/>
</dbReference>
<evidence type="ECO:0000256" key="1">
    <source>
        <dbReference type="SAM" id="MobiDB-lite"/>
    </source>
</evidence>
<organism evidence="3 4">
    <name type="scientific">Paramuricea clavata</name>
    <name type="common">Red gorgonian</name>
    <name type="synonym">Violescent sea-whip</name>
    <dbReference type="NCBI Taxonomy" id="317549"/>
    <lineage>
        <taxon>Eukaryota</taxon>
        <taxon>Metazoa</taxon>
        <taxon>Cnidaria</taxon>
        <taxon>Anthozoa</taxon>
        <taxon>Octocorallia</taxon>
        <taxon>Malacalcyonacea</taxon>
        <taxon>Plexauridae</taxon>
        <taxon>Paramuricea</taxon>
    </lineage>
</organism>
<accession>A0A7D9J8E7</accession>
<dbReference type="InterPro" id="IPR033467">
    <property type="entry name" value="Tesmin/TSO1-like_CXC"/>
</dbReference>
<keyword evidence="2" id="KW-1133">Transmembrane helix</keyword>
<protein>
    <submittedName>
        <fullName evidence="3">Uncharacterized protein</fullName>
    </submittedName>
</protein>
<gene>
    <name evidence="3" type="ORF">PACLA_8A067565</name>
</gene>
<dbReference type="SMART" id="SM01114">
    <property type="entry name" value="CXC"/>
    <property type="match status" value="1"/>
</dbReference>
<feature type="transmembrane region" description="Helical" evidence="2">
    <location>
        <begin position="15"/>
        <end position="32"/>
    </location>
</feature>
<sequence>MSYSNVIVKSLDTDVFLIALNAINNIIANLFFETGKGNARRIISLNKTKQHIGEQWCSSLIGFHKGRSDVNSVRYEMFKGGKYDEELLPSNQDSLDNHIRRANYQCYIWRHAVQPILRLPDFCDHGWKLDEEGNVTINWMSLAPAPDSILEFVNCKCKKGCENNRCSCVKAVMKCSDLCKCTGCKNSSTNITDSLESDSDTYNSPDECSSSDNSDDEN</sequence>
<proteinExistence type="predicted"/>
<keyword evidence="4" id="KW-1185">Reference proteome</keyword>
<keyword evidence="2" id="KW-0812">Transmembrane</keyword>
<dbReference type="EMBL" id="CACRXK020012875">
    <property type="protein sequence ID" value="CAB4024166.1"/>
    <property type="molecule type" value="Genomic_DNA"/>
</dbReference>
<keyword evidence="2" id="KW-0472">Membrane</keyword>
<dbReference type="AlphaFoldDB" id="A0A7D9J8E7"/>
<comment type="caution">
    <text evidence="3">The sequence shown here is derived from an EMBL/GenBank/DDBJ whole genome shotgun (WGS) entry which is preliminary data.</text>
</comment>
<dbReference type="OrthoDB" id="5982857at2759"/>
<feature type="compositionally biased region" description="Low complexity" evidence="1">
    <location>
        <begin position="203"/>
        <end position="212"/>
    </location>
</feature>
<feature type="region of interest" description="Disordered" evidence="1">
    <location>
        <begin position="194"/>
        <end position="218"/>
    </location>
</feature>
<name>A0A7D9J8E7_PARCT</name>
<reference evidence="3" key="1">
    <citation type="submission" date="2020-04" db="EMBL/GenBank/DDBJ databases">
        <authorList>
            <person name="Alioto T."/>
            <person name="Alioto T."/>
            <person name="Gomez Garrido J."/>
        </authorList>
    </citation>
    <scope>NUCLEOTIDE SEQUENCE</scope>
    <source>
        <strain evidence="3">A484AB</strain>
    </source>
</reference>
<evidence type="ECO:0000256" key="2">
    <source>
        <dbReference type="SAM" id="Phobius"/>
    </source>
</evidence>
<evidence type="ECO:0000313" key="3">
    <source>
        <dbReference type="EMBL" id="CAB4024166.1"/>
    </source>
</evidence>